<dbReference type="EMBL" id="CP159872">
    <property type="protein sequence ID" value="XCM78560.1"/>
    <property type="molecule type" value="Genomic_DNA"/>
</dbReference>
<proteinExistence type="predicted"/>
<dbReference type="GO" id="GO:0016791">
    <property type="term" value="F:phosphatase activity"/>
    <property type="evidence" value="ECO:0007669"/>
    <property type="project" value="TreeGrafter"/>
</dbReference>
<accession>A0AAU8JTT4</accession>
<dbReference type="Gene3D" id="3.60.40.10">
    <property type="entry name" value="PPM-type phosphatase domain"/>
    <property type="match status" value="1"/>
</dbReference>
<name>A0AAU8JTT4_9ACTN</name>
<dbReference type="SMART" id="SM00091">
    <property type="entry name" value="PAS"/>
    <property type="match status" value="1"/>
</dbReference>
<dbReference type="KEGG" id="kcm:ABWK59_06285"/>
<dbReference type="Pfam" id="PF07228">
    <property type="entry name" value="SpoIIE"/>
    <property type="match status" value="1"/>
</dbReference>
<dbReference type="InterPro" id="IPR029016">
    <property type="entry name" value="GAF-like_dom_sf"/>
</dbReference>
<dbReference type="RefSeq" id="WP_354638545.1">
    <property type="nucleotide sequence ID" value="NZ_CP159872.1"/>
</dbReference>
<dbReference type="InterPro" id="IPR013656">
    <property type="entry name" value="PAS_4"/>
</dbReference>
<dbReference type="Gene3D" id="3.30.450.40">
    <property type="match status" value="2"/>
</dbReference>
<gene>
    <name evidence="3" type="ORF">ABWK59_06285</name>
</gene>
<dbReference type="AlphaFoldDB" id="A0AAU8JTT4"/>
<dbReference type="InterPro" id="IPR036457">
    <property type="entry name" value="PPM-type-like_dom_sf"/>
</dbReference>
<dbReference type="CDD" id="cd00130">
    <property type="entry name" value="PAS"/>
    <property type="match status" value="1"/>
</dbReference>
<reference evidence="3" key="1">
    <citation type="submission" date="2024-06" db="EMBL/GenBank/DDBJ databases">
        <title>The genome sequences of Kitasatospora sp. strain HUAS MG31.</title>
        <authorList>
            <person name="Mo P."/>
        </authorList>
    </citation>
    <scope>NUCLEOTIDE SEQUENCE</scope>
    <source>
        <strain evidence="3">HUAS MG31</strain>
    </source>
</reference>
<dbReference type="PANTHER" id="PTHR43156">
    <property type="entry name" value="STAGE II SPORULATION PROTEIN E-RELATED"/>
    <property type="match status" value="1"/>
</dbReference>
<dbReference type="SMART" id="SM00065">
    <property type="entry name" value="GAF"/>
    <property type="match status" value="1"/>
</dbReference>
<dbReference type="InterPro" id="IPR035965">
    <property type="entry name" value="PAS-like_dom_sf"/>
</dbReference>
<dbReference type="InterPro" id="IPR052016">
    <property type="entry name" value="Bact_Sigma-Reg"/>
</dbReference>
<evidence type="ECO:0000313" key="3">
    <source>
        <dbReference type="EMBL" id="XCM78560.1"/>
    </source>
</evidence>
<sequence length="712" mass="75788">MREDLVPAAGDAAGWDERLDDVLTETVAQCGASSGGVYLLRADEAADEADEGVLRLAVVRGLPAEFVAPWTRVALAAPAPASDAVRDGRTVWSGSHEDFARLYPRLAIATPYHFAIAAAPIRGEGRRWGALLLMWPGSRSSQLAAADRDPIVAGCDRLAELLAGAEAARQPITAPLRPRILPRRLAAAELPEAAATAFAERLPGGSCALDLDGRITFVTETACALLGAGKEQLLGAIPWRALPWLDAPEFEDRYRATIFSRQPAAFTAMRPPDRWMDFRLYPDGNGISVRITPTSGGPAPSPAPGRHRPTPVSRAGQLYQIMHLAAALTEAVTVDDVIALVAEQILPAFDAQALAMISAAEGRLQVIGYRGYSAAEIARFHEIPLDERTAPMTRALTTGVPGFFDSPEELSRAFPEVPQVTGKKAWAVLPLITSGRPVGCCLLAYDQPHRFAADERTVLTSLAGLIAQALDRAHLYDTKSRLAHDLQRALLPHALPTVDGLRVAARYLPATRGMDIGGDFYDLIRLGSTTAAAVIGDVQGHNVPAAALMSQVRTAVHATAGAAPDQVLLRANRLLCDLDPGLFTTCLYAHLNLAAHRAFLVSAGHPPPLLRPPGRSATELLDIPPGPPLGVDATAMYPITEVPFEVGALMLLYTDGLVESPGVDFDEGIATVARQLDRATLDLETVATDLVAAAQRSGQRADDIATFLLEAT</sequence>
<keyword evidence="1" id="KW-0378">Hydrolase</keyword>
<dbReference type="SMART" id="SM00331">
    <property type="entry name" value="PP2C_SIG"/>
    <property type="match status" value="1"/>
</dbReference>
<evidence type="ECO:0000256" key="1">
    <source>
        <dbReference type="ARBA" id="ARBA00022801"/>
    </source>
</evidence>
<dbReference type="InterPro" id="IPR003018">
    <property type="entry name" value="GAF"/>
</dbReference>
<feature type="domain" description="PAS" evidence="2">
    <location>
        <begin position="191"/>
        <end position="235"/>
    </location>
</feature>
<dbReference type="Pfam" id="PF13185">
    <property type="entry name" value="GAF_2"/>
    <property type="match status" value="1"/>
</dbReference>
<dbReference type="SUPFAM" id="SSF55785">
    <property type="entry name" value="PYP-like sensor domain (PAS domain)"/>
    <property type="match status" value="1"/>
</dbReference>
<dbReference type="SUPFAM" id="SSF81606">
    <property type="entry name" value="PP2C-like"/>
    <property type="match status" value="1"/>
</dbReference>
<protein>
    <submittedName>
        <fullName evidence="3">SpoIIE family protein phosphatase</fullName>
    </submittedName>
</protein>
<dbReference type="Pfam" id="PF01590">
    <property type="entry name" value="GAF"/>
    <property type="match status" value="1"/>
</dbReference>
<dbReference type="InterPro" id="IPR000014">
    <property type="entry name" value="PAS"/>
</dbReference>
<dbReference type="PANTHER" id="PTHR43156:SF2">
    <property type="entry name" value="STAGE II SPORULATION PROTEIN E"/>
    <property type="match status" value="1"/>
</dbReference>
<organism evidence="3">
    <name type="scientific">Kitasatospora camelliae</name>
    <dbReference type="NCBI Taxonomy" id="3156397"/>
    <lineage>
        <taxon>Bacteria</taxon>
        <taxon>Bacillati</taxon>
        <taxon>Actinomycetota</taxon>
        <taxon>Actinomycetes</taxon>
        <taxon>Kitasatosporales</taxon>
        <taxon>Streptomycetaceae</taxon>
        <taxon>Kitasatospora</taxon>
    </lineage>
</organism>
<evidence type="ECO:0000259" key="2">
    <source>
        <dbReference type="PROSITE" id="PS50112"/>
    </source>
</evidence>
<dbReference type="SUPFAM" id="SSF55781">
    <property type="entry name" value="GAF domain-like"/>
    <property type="match status" value="2"/>
</dbReference>
<dbReference type="PROSITE" id="PS50112">
    <property type="entry name" value="PAS"/>
    <property type="match status" value="1"/>
</dbReference>
<dbReference type="Gene3D" id="3.30.450.20">
    <property type="entry name" value="PAS domain"/>
    <property type="match status" value="1"/>
</dbReference>
<dbReference type="InterPro" id="IPR001932">
    <property type="entry name" value="PPM-type_phosphatase-like_dom"/>
</dbReference>
<dbReference type="Pfam" id="PF08448">
    <property type="entry name" value="PAS_4"/>
    <property type="match status" value="1"/>
</dbReference>